<dbReference type="SUPFAM" id="SSF51120">
    <property type="entry name" value="beta-Roll"/>
    <property type="match status" value="2"/>
</dbReference>
<dbReference type="PANTHER" id="PTHR38340:SF1">
    <property type="entry name" value="S-LAYER PROTEIN"/>
    <property type="match status" value="1"/>
</dbReference>
<evidence type="ECO:0000313" key="4">
    <source>
        <dbReference type="EMBL" id="PZR32154.1"/>
    </source>
</evidence>
<evidence type="ECO:0000256" key="3">
    <source>
        <dbReference type="SAM" id="MobiDB-lite"/>
    </source>
</evidence>
<reference evidence="4 5" key="1">
    <citation type="submission" date="2017-08" db="EMBL/GenBank/DDBJ databases">
        <title>Infants hospitalized years apart are colonized by the same room-sourced microbial strains.</title>
        <authorList>
            <person name="Brooks B."/>
            <person name="Olm M.R."/>
            <person name="Firek B.A."/>
            <person name="Baker R."/>
            <person name="Thomas B.C."/>
            <person name="Morowitz M.J."/>
            <person name="Banfield J.F."/>
        </authorList>
    </citation>
    <scope>NUCLEOTIDE SEQUENCE [LARGE SCALE GENOMIC DNA]</scope>
    <source>
        <strain evidence="4">S2_003_000_R2_4</strain>
    </source>
</reference>
<dbReference type="PRINTS" id="PR00313">
    <property type="entry name" value="CABNDNGRPT"/>
</dbReference>
<dbReference type="Proteomes" id="UP000249393">
    <property type="component" value="Unassembled WGS sequence"/>
</dbReference>
<comment type="subcellular location">
    <subcellularLocation>
        <location evidence="1">Secreted</location>
    </subcellularLocation>
</comment>
<evidence type="ECO:0000256" key="1">
    <source>
        <dbReference type="ARBA" id="ARBA00004613"/>
    </source>
</evidence>
<dbReference type="InterPro" id="IPR001343">
    <property type="entry name" value="Hemolysn_Ca-bd"/>
</dbReference>
<dbReference type="Gene3D" id="2.60.120.200">
    <property type="match status" value="1"/>
</dbReference>
<dbReference type="RefSeq" id="WP_304280724.1">
    <property type="nucleotide sequence ID" value="NZ_QFQZ01000067.1"/>
</dbReference>
<dbReference type="InterPro" id="IPR018511">
    <property type="entry name" value="Hemolysin-typ_Ca-bd_CS"/>
</dbReference>
<sequence>MSYYEPKTYELQNAGQSWSVASNGDNMRFEVRSGDKWANDSTGKERSEIASYNKLSNDQYYTVSYKFMIEPGDANTADWLLMGQIHQTEDAVDKGVSPPFAIQLVGERMQIVVRSDPNAVTVANPATTVIYEDEADIQRGAWYDMDIQVEFDPKGEGHVNVWRNNILIAQYSGPLGYVDAIGPYWKNGIYRSAAPEQIAINYTDVEVATGAVTPPGAITPTGPIQTITASTTTTLGVLGKGLILTGSANINGYGNGYDNNIVGNAGANILKGYAGDDVLTSYAGNDTLDGGAGADAMYGGLGDDNYYVDNVGDIVKEAANEGTDWVFSSITYSLTANVEFLTLTGSDAINGMGNNLSNRIYGNAAANSLTGNDGDDLLVGGGGDDTLSGGNGNDTLDGGDGNDNLYGGAGIDTMRGGAGNDTYTVDNTGDVVVEAADGGNDSVMA</sequence>
<dbReference type="InterPro" id="IPR050557">
    <property type="entry name" value="RTX_toxin/Mannuronan_C5-epim"/>
</dbReference>
<evidence type="ECO:0000256" key="2">
    <source>
        <dbReference type="ARBA" id="ARBA00022525"/>
    </source>
</evidence>
<dbReference type="PROSITE" id="PS00330">
    <property type="entry name" value="HEMOLYSIN_CALCIUM"/>
    <property type="match status" value="3"/>
</dbReference>
<keyword evidence="2" id="KW-0964">Secreted</keyword>
<accession>A0A2W5WVX0</accession>
<dbReference type="Pfam" id="PF14099">
    <property type="entry name" value="Polysacc_lyase"/>
    <property type="match status" value="1"/>
</dbReference>
<feature type="region of interest" description="Disordered" evidence="3">
    <location>
        <begin position="380"/>
        <end position="400"/>
    </location>
</feature>
<organism evidence="4 5">
    <name type="scientific">Caulobacter segnis</name>
    <dbReference type="NCBI Taxonomy" id="88688"/>
    <lineage>
        <taxon>Bacteria</taxon>
        <taxon>Pseudomonadati</taxon>
        <taxon>Pseudomonadota</taxon>
        <taxon>Alphaproteobacteria</taxon>
        <taxon>Caulobacterales</taxon>
        <taxon>Caulobacteraceae</taxon>
        <taxon>Caulobacter</taxon>
    </lineage>
</organism>
<evidence type="ECO:0000313" key="5">
    <source>
        <dbReference type="Proteomes" id="UP000249393"/>
    </source>
</evidence>
<dbReference type="Gene3D" id="2.150.10.10">
    <property type="entry name" value="Serralysin-like metalloprotease, C-terminal"/>
    <property type="match status" value="3"/>
</dbReference>
<feature type="non-terminal residue" evidence="4">
    <location>
        <position position="445"/>
    </location>
</feature>
<dbReference type="InterPro" id="IPR025975">
    <property type="entry name" value="Polysacc_lyase"/>
</dbReference>
<dbReference type="Pfam" id="PF00353">
    <property type="entry name" value="HemolysinCabind"/>
    <property type="match status" value="3"/>
</dbReference>
<proteinExistence type="predicted"/>
<name>A0A2W5WVX0_9CAUL</name>
<dbReference type="InterPro" id="IPR011049">
    <property type="entry name" value="Serralysin-like_metalloprot_C"/>
</dbReference>
<dbReference type="EMBL" id="QFQZ01000067">
    <property type="protein sequence ID" value="PZR32154.1"/>
    <property type="molecule type" value="Genomic_DNA"/>
</dbReference>
<dbReference type="GO" id="GO:0005509">
    <property type="term" value="F:calcium ion binding"/>
    <property type="evidence" value="ECO:0007669"/>
    <property type="project" value="InterPro"/>
</dbReference>
<protein>
    <submittedName>
        <fullName evidence="4">Uncharacterized protein</fullName>
    </submittedName>
</protein>
<feature type="compositionally biased region" description="Gly residues" evidence="3">
    <location>
        <begin position="380"/>
        <end position="392"/>
    </location>
</feature>
<dbReference type="PANTHER" id="PTHR38340">
    <property type="entry name" value="S-LAYER PROTEIN"/>
    <property type="match status" value="1"/>
</dbReference>
<comment type="caution">
    <text evidence="4">The sequence shown here is derived from an EMBL/GenBank/DDBJ whole genome shotgun (WGS) entry which is preliminary data.</text>
</comment>
<dbReference type="AlphaFoldDB" id="A0A2W5WVX0"/>
<gene>
    <name evidence="4" type="ORF">DI526_17390</name>
</gene>
<dbReference type="GO" id="GO:0005576">
    <property type="term" value="C:extracellular region"/>
    <property type="evidence" value="ECO:0007669"/>
    <property type="project" value="UniProtKB-SubCell"/>
</dbReference>